<dbReference type="EC" id="2.7.7.62" evidence="9"/>
<comment type="pathway">
    <text evidence="5">Cofactor biosynthesis; adenosylcobalamin biosynthesis; adenosylcobalamin from cob(II)yrinate a,c-diamide: step 6/7.</text>
</comment>
<evidence type="ECO:0000256" key="18">
    <source>
        <dbReference type="PIRSR" id="PIRSR006135-1"/>
    </source>
</evidence>
<comment type="catalytic activity">
    <reaction evidence="2">
        <text>adenosylcob(III)inamide phosphate + GTP + H(+) = adenosylcob(III)inamide-GDP + diphosphate</text>
        <dbReference type="Rhea" id="RHEA:22712"/>
        <dbReference type="ChEBI" id="CHEBI:15378"/>
        <dbReference type="ChEBI" id="CHEBI:33019"/>
        <dbReference type="ChEBI" id="CHEBI:37565"/>
        <dbReference type="ChEBI" id="CHEBI:58502"/>
        <dbReference type="ChEBI" id="CHEBI:60487"/>
        <dbReference type="EC" id="2.7.7.62"/>
    </reaction>
</comment>
<proteinExistence type="inferred from homology"/>
<evidence type="ECO:0000256" key="4">
    <source>
        <dbReference type="ARBA" id="ARBA00003889"/>
    </source>
</evidence>
<keyword evidence="10" id="KW-0169">Cobalamin biosynthesis</keyword>
<keyword evidence="12 19" id="KW-0547">Nucleotide-binding</keyword>
<evidence type="ECO:0000256" key="15">
    <source>
        <dbReference type="ARBA" id="ARBA00023134"/>
    </source>
</evidence>
<dbReference type="Gene3D" id="3.40.50.300">
    <property type="entry name" value="P-loop containing nucleotide triphosphate hydrolases"/>
    <property type="match status" value="1"/>
</dbReference>
<comment type="catalytic activity">
    <reaction evidence="1">
        <text>adenosylcob(III)inamide + ATP = adenosylcob(III)inamide phosphate + ADP + H(+)</text>
        <dbReference type="Rhea" id="RHEA:15769"/>
        <dbReference type="ChEBI" id="CHEBI:2480"/>
        <dbReference type="ChEBI" id="CHEBI:15378"/>
        <dbReference type="ChEBI" id="CHEBI:30616"/>
        <dbReference type="ChEBI" id="CHEBI:58502"/>
        <dbReference type="ChEBI" id="CHEBI:456216"/>
        <dbReference type="EC" id="2.7.1.156"/>
    </reaction>
</comment>
<dbReference type="GO" id="GO:0043752">
    <property type="term" value="F:adenosylcobinamide kinase activity"/>
    <property type="evidence" value="ECO:0007669"/>
    <property type="project" value="UniProtKB-EC"/>
</dbReference>
<accession>A0A5D4T594</accession>
<dbReference type="CDD" id="cd00544">
    <property type="entry name" value="CobU"/>
    <property type="match status" value="1"/>
</dbReference>
<evidence type="ECO:0000256" key="5">
    <source>
        <dbReference type="ARBA" id="ARBA00004692"/>
    </source>
</evidence>
<feature type="binding site" evidence="19">
    <location>
        <begin position="59"/>
        <end position="62"/>
    </location>
    <ligand>
        <name>GTP</name>
        <dbReference type="ChEBI" id="CHEBI:37565"/>
    </ligand>
</feature>
<evidence type="ECO:0000256" key="3">
    <source>
        <dbReference type="ARBA" id="ARBA00001522"/>
    </source>
</evidence>
<dbReference type="EC" id="2.7.1.156" evidence="8"/>
<keyword evidence="11 20" id="KW-0808">Transferase</keyword>
<comment type="function">
    <text evidence="4">Catalyzes ATP-dependent phosphorylation of adenosylcobinamide and addition of GMP to adenosylcobinamide phosphate.</text>
</comment>
<evidence type="ECO:0000256" key="17">
    <source>
        <dbReference type="ARBA" id="ARBA00030571"/>
    </source>
</evidence>
<reference evidence="20 21" key="1">
    <citation type="submission" date="2019-08" db="EMBL/GenBank/DDBJ databases">
        <title>Bacillus genomes from the desert of Cuatro Cienegas, Coahuila.</title>
        <authorList>
            <person name="Olmedo-Alvarez G."/>
        </authorList>
    </citation>
    <scope>NUCLEOTIDE SEQUENCE [LARGE SCALE GENOMIC DNA]</scope>
    <source>
        <strain evidence="20 21">CH28_1T</strain>
    </source>
</reference>
<evidence type="ECO:0000313" key="20">
    <source>
        <dbReference type="EMBL" id="TYS70469.1"/>
    </source>
</evidence>
<dbReference type="GO" id="GO:0008820">
    <property type="term" value="F:cobinamide phosphate guanylyltransferase activity"/>
    <property type="evidence" value="ECO:0007669"/>
    <property type="project" value="UniProtKB-EC"/>
</dbReference>
<dbReference type="PANTHER" id="PTHR34848:SF1">
    <property type="entry name" value="BIFUNCTIONAL ADENOSYLCOBALAMIN BIOSYNTHESIS PROTEIN COBU"/>
    <property type="match status" value="1"/>
</dbReference>
<feature type="binding site" evidence="19">
    <location>
        <position position="91"/>
    </location>
    <ligand>
        <name>GTP</name>
        <dbReference type="ChEBI" id="CHEBI:37565"/>
    </ligand>
</feature>
<keyword evidence="20" id="KW-0548">Nucleotidyltransferase</keyword>
<comment type="similarity">
    <text evidence="7">Belongs to the CobU/CobP family.</text>
</comment>
<organism evidence="20 21">
    <name type="scientific">Sutcliffiella horikoshii</name>
    <dbReference type="NCBI Taxonomy" id="79883"/>
    <lineage>
        <taxon>Bacteria</taxon>
        <taxon>Bacillati</taxon>
        <taxon>Bacillota</taxon>
        <taxon>Bacilli</taxon>
        <taxon>Bacillales</taxon>
        <taxon>Bacillaceae</taxon>
        <taxon>Sutcliffiella</taxon>
    </lineage>
</organism>
<evidence type="ECO:0000256" key="14">
    <source>
        <dbReference type="ARBA" id="ARBA00022840"/>
    </source>
</evidence>
<evidence type="ECO:0000256" key="11">
    <source>
        <dbReference type="ARBA" id="ARBA00022679"/>
    </source>
</evidence>
<evidence type="ECO:0000256" key="7">
    <source>
        <dbReference type="ARBA" id="ARBA00007490"/>
    </source>
</evidence>
<evidence type="ECO:0000256" key="13">
    <source>
        <dbReference type="ARBA" id="ARBA00022777"/>
    </source>
</evidence>
<evidence type="ECO:0000256" key="1">
    <source>
        <dbReference type="ARBA" id="ARBA00000312"/>
    </source>
</evidence>
<feature type="binding site" evidence="19">
    <location>
        <position position="70"/>
    </location>
    <ligand>
        <name>GTP</name>
        <dbReference type="ChEBI" id="CHEBI:37565"/>
    </ligand>
</feature>
<dbReference type="GO" id="GO:0005524">
    <property type="term" value="F:ATP binding"/>
    <property type="evidence" value="ECO:0007669"/>
    <property type="project" value="UniProtKB-KW"/>
</dbReference>
<sequence>MEGESVIIFISGGARSGKSQFAEKLALSLYKKAPTNHLIYIATSQKSDKEMEWRIAMHKAQRGKEWKVDEEPVEIGKSIKRASDGDVVLLDCLTIWLSNMLFHGIVRKEEEMIAEVDKWLTLAREKGLSLLIVSNDLNEEPPSSYKTVTSYIYMLELLHQHIVKQADVAVQVRVGIPKYWKGRGALV</sequence>
<evidence type="ECO:0000313" key="21">
    <source>
        <dbReference type="Proteomes" id="UP000322524"/>
    </source>
</evidence>
<dbReference type="EMBL" id="VTEV01000001">
    <property type="protein sequence ID" value="TYS70469.1"/>
    <property type="molecule type" value="Genomic_DNA"/>
</dbReference>
<evidence type="ECO:0000256" key="12">
    <source>
        <dbReference type="ARBA" id="ARBA00022741"/>
    </source>
</evidence>
<dbReference type="AlphaFoldDB" id="A0A5D4T594"/>
<gene>
    <name evidence="20" type="ORF">FZC76_00805</name>
</gene>
<comment type="caution">
    <text evidence="20">The sequence shown here is derived from an EMBL/GenBank/DDBJ whole genome shotgun (WGS) entry which is preliminary data.</text>
</comment>
<dbReference type="UniPathway" id="UPA00148">
    <property type="reaction ID" value="UER00236"/>
</dbReference>
<evidence type="ECO:0000256" key="10">
    <source>
        <dbReference type="ARBA" id="ARBA00022573"/>
    </source>
</evidence>
<keyword evidence="15 19" id="KW-0342">GTP-binding</keyword>
<dbReference type="PIRSF" id="PIRSF006135">
    <property type="entry name" value="CobU"/>
    <property type="match status" value="1"/>
</dbReference>
<evidence type="ECO:0000256" key="8">
    <source>
        <dbReference type="ARBA" id="ARBA00012016"/>
    </source>
</evidence>
<keyword evidence="14" id="KW-0067">ATP-binding</keyword>
<comment type="catalytic activity">
    <reaction evidence="3">
        <text>adenosylcob(III)inamide + GTP = adenosylcob(III)inamide phosphate + GDP + H(+)</text>
        <dbReference type="Rhea" id="RHEA:15765"/>
        <dbReference type="ChEBI" id="CHEBI:2480"/>
        <dbReference type="ChEBI" id="CHEBI:15378"/>
        <dbReference type="ChEBI" id="CHEBI:37565"/>
        <dbReference type="ChEBI" id="CHEBI:58189"/>
        <dbReference type="ChEBI" id="CHEBI:58502"/>
        <dbReference type="EC" id="2.7.1.156"/>
    </reaction>
</comment>
<dbReference type="GO" id="GO:0005525">
    <property type="term" value="F:GTP binding"/>
    <property type="evidence" value="ECO:0007669"/>
    <property type="project" value="UniProtKB-KW"/>
</dbReference>
<dbReference type="PANTHER" id="PTHR34848">
    <property type="match status" value="1"/>
</dbReference>
<comment type="pathway">
    <text evidence="6">Cofactor biosynthesis; adenosylcobalamin biosynthesis; adenosylcobalamin from cob(II)yrinate a,c-diamide: step 5/7.</text>
</comment>
<dbReference type="SUPFAM" id="SSF52540">
    <property type="entry name" value="P-loop containing nucleoside triphosphate hydrolases"/>
    <property type="match status" value="1"/>
</dbReference>
<evidence type="ECO:0000256" key="6">
    <source>
        <dbReference type="ARBA" id="ARBA00005159"/>
    </source>
</evidence>
<dbReference type="InterPro" id="IPR027417">
    <property type="entry name" value="P-loop_NTPase"/>
</dbReference>
<feature type="binding site" evidence="19">
    <location>
        <begin position="12"/>
        <end position="19"/>
    </location>
    <ligand>
        <name>GTP</name>
        <dbReference type="ChEBI" id="CHEBI:37565"/>
    </ligand>
</feature>
<evidence type="ECO:0000256" key="16">
    <source>
        <dbReference type="ARBA" id="ARBA00029570"/>
    </source>
</evidence>
<protein>
    <recommendedName>
        <fullName evidence="16">Adenosylcobinamide kinase</fullName>
        <ecNumber evidence="8">2.7.1.156</ecNumber>
        <ecNumber evidence="9">2.7.7.62</ecNumber>
    </recommendedName>
    <alternativeName>
        <fullName evidence="17">Adenosylcobinamide-phosphate guanylyltransferase</fullName>
    </alternativeName>
</protein>
<keyword evidence="13 20" id="KW-0418">Kinase</keyword>
<evidence type="ECO:0000256" key="19">
    <source>
        <dbReference type="PIRSR" id="PIRSR006135-2"/>
    </source>
</evidence>
<dbReference type="GO" id="GO:0009236">
    <property type="term" value="P:cobalamin biosynthetic process"/>
    <property type="evidence" value="ECO:0007669"/>
    <property type="project" value="UniProtKB-UniPathway"/>
</dbReference>
<dbReference type="Proteomes" id="UP000322524">
    <property type="component" value="Unassembled WGS sequence"/>
</dbReference>
<name>A0A5D4T594_9BACI</name>
<feature type="active site" description="GMP-histidine intermediate" evidence="18">
    <location>
        <position position="58"/>
    </location>
</feature>
<dbReference type="InterPro" id="IPR003203">
    <property type="entry name" value="CobU/CobP"/>
</dbReference>
<dbReference type="OrthoDB" id="9799422at2"/>
<dbReference type="Pfam" id="PF02283">
    <property type="entry name" value="CobU"/>
    <property type="match status" value="1"/>
</dbReference>
<feature type="binding site" evidence="19">
    <location>
        <begin position="42"/>
        <end position="44"/>
    </location>
    <ligand>
        <name>GTP</name>
        <dbReference type="ChEBI" id="CHEBI:37565"/>
    </ligand>
</feature>
<evidence type="ECO:0000256" key="9">
    <source>
        <dbReference type="ARBA" id="ARBA00012523"/>
    </source>
</evidence>
<evidence type="ECO:0000256" key="2">
    <source>
        <dbReference type="ARBA" id="ARBA00000711"/>
    </source>
</evidence>